<gene>
    <name evidence="1" type="ORF">D5S18_08560</name>
</gene>
<reference evidence="1 2" key="1">
    <citation type="submission" date="2018-09" db="EMBL/GenBank/DDBJ databases">
        <title>YIM PH21274 draft genome.</title>
        <authorList>
            <person name="Miao C."/>
        </authorList>
    </citation>
    <scope>NUCLEOTIDE SEQUENCE [LARGE SCALE GENOMIC DNA]</scope>
    <source>
        <strain evidence="1 2">YIM PH 21724</strain>
    </source>
</reference>
<dbReference type="AlphaFoldDB" id="A0A3A4KLE6"/>
<proteinExistence type="predicted"/>
<sequence>MTMVLLAVPFALWMAVRVGRADPCGAVTTHLLDLFESERALRGDPWQLEPSHRAPSRPLTPEQAHWEMQRHRTCGTDLCPMKHAAFWTLVDAGQTIPDPRASRIV</sequence>
<dbReference type="Proteomes" id="UP000266677">
    <property type="component" value="Unassembled WGS sequence"/>
</dbReference>
<evidence type="ECO:0000313" key="1">
    <source>
        <dbReference type="EMBL" id="RJO76378.1"/>
    </source>
</evidence>
<keyword evidence="2" id="KW-1185">Reference proteome</keyword>
<dbReference type="EMBL" id="QZFU01000016">
    <property type="protein sequence ID" value="RJO76378.1"/>
    <property type="molecule type" value="Genomic_DNA"/>
</dbReference>
<protein>
    <submittedName>
        <fullName evidence="1">Uncharacterized protein</fullName>
    </submittedName>
</protein>
<evidence type="ECO:0000313" key="2">
    <source>
        <dbReference type="Proteomes" id="UP000266677"/>
    </source>
</evidence>
<dbReference type="RefSeq" id="WP_120039307.1">
    <property type="nucleotide sequence ID" value="NZ_QZFU01000016.1"/>
</dbReference>
<accession>A0A3A4KLE6</accession>
<comment type="caution">
    <text evidence="1">The sequence shown here is derived from an EMBL/GenBank/DDBJ whole genome shotgun (WGS) entry which is preliminary data.</text>
</comment>
<name>A0A3A4KLE6_9NOCA</name>
<organism evidence="1 2">
    <name type="scientific">Nocardia panacis</name>
    <dbReference type="NCBI Taxonomy" id="2340916"/>
    <lineage>
        <taxon>Bacteria</taxon>
        <taxon>Bacillati</taxon>
        <taxon>Actinomycetota</taxon>
        <taxon>Actinomycetes</taxon>
        <taxon>Mycobacteriales</taxon>
        <taxon>Nocardiaceae</taxon>
        <taxon>Nocardia</taxon>
    </lineage>
</organism>
<dbReference type="OrthoDB" id="4569715at2"/>